<gene>
    <name evidence="6" type="ORF">MKZ38_004992</name>
</gene>
<dbReference type="PANTHER" id="PTHR23077">
    <property type="entry name" value="AAA-FAMILY ATPASE"/>
    <property type="match status" value="1"/>
</dbReference>
<feature type="region of interest" description="Disordered" evidence="4">
    <location>
        <begin position="724"/>
        <end position="753"/>
    </location>
</feature>
<evidence type="ECO:0000259" key="5">
    <source>
        <dbReference type="SMART" id="SM00382"/>
    </source>
</evidence>
<evidence type="ECO:0000256" key="3">
    <source>
        <dbReference type="ARBA" id="ARBA00023054"/>
    </source>
</evidence>
<dbReference type="SUPFAM" id="SSF52540">
    <property type="entry name" value="P-loop containing nucleoside triphosphate hydrolases"/>
    <property type="match status" value="2"/>
</dbReference>
<keyword evidence="7" id="KW-1185">Reference proteome</keyword>
<reference evidence="6" key="1">
    <citation type="submission" date="2022-07" db="EMBL/GenBank/DDBJ databases">
        <title>Draft genome sequence of Zalerion maritima ATCC 34329, a (micro)plastics degrading marine fungus.</title>
        <authorList>
            <person name="Paco A."/>
            <person name="Goncalves M.F.M."/>
            <person name="Rocha-Santos T.A.P."/>
            <person name="Alves A."/>
        </authorList>
    </citation>
    <scope>NUCLEOTIDE SEQUENCE</scope>
    <source>
        <strain evidence="6">ATCC 34329</strain>
    </source>
</reference>
<name>A0AAD5WP85_9PEZI</name>
<dbReference type="InterPro" id="IPR050168">
    <property type="entry name" value="AAA_ATPase_domain"/>
</dbReference>
<comment type="caution">
    <text evidence="6">The sequence shown here is derived from an EMBL/GenBank/DDBJ whole genome shotgun (WGS) entry which is preliminary data.</text>
</comment>
<dbReference type="GO" id="GO:0005524">
    <property type="term" value="F:ATP binding"/>
    <property type="evidence" value="ECO:0007669"/>
    <property type="project" value="UniProtKB-KW"/>
</dbReference>
<dbReference type="Pfam" id="PF00004">
    <property type="entry name" value="AAA"/>
    <property type="match status" value="1"/>
</dbReference>
<keyword evidence="1" id="KW-0547">Nucleotide-binding</keyword>
<evidence type="ECO:0000313" key="6">
    <source>
        <dbReference type="EMBL" id="KAJ2897082.1"/>
    </source>
</evidence>
<dbReference type="InterPro" id="IPR027417">
    <property type="entry name" value="P-loop_NTPase"/>
</dbReference>
<dbReference type="EMBL" id="JAKWBI020000296">
    <property type="protein sequence ID" value="KAJ2897082.1"/>
    <property type="molecule type" value="Genomic_DNA"/>
</dbReference>
<keyword evidence="3" id="KW-0175">Coiled coil</keyword>
<evidence type="ECO:0000313" key="7">
    <source>
        <dbReference type="Proteomes" id="UP001201980"/>
    </source>
</evidence>
<dbReference type="InterPro" id="IPR003959">
    <property type="entry name" value="ATPase_AAA_core"/>
</dbReference>
<evidence type="ECO:0000256" key="1">
    <source>
        <dbReference type="ARBA" id="ARBA00022741"/>
    </source>
</evidence>
<proteinExistence type="predicted"/>
<dbReference type="Gene3D" id="1.10.8.60">
    <property type="match status" value="2"/>
</dbReference>
<organism evidence="6 7">
    <name type="scientific">Zalerion maritima</name>
    <dbReference type="NCBI Taxonomy" id="339359"/>
    <lineage>
        <taxon>Eukaryota</taxon>
        <taxon>Fungi</taxon>
        <taxon>Dikarya</taxon>
        <taxon>Ascomycota</taxon>
        <taxon>Pezizomycotina</taxon>
        <taxon>Sordariomycetes</taxon>
        <taxon>Lulworthiomycetidae</taxon>
        <taxon>Lulworthiales</taxon>
        <taxon>Lulworthiaceae</taxon>
        <taxon>Zalerion</taxon>
    </lineage>
</organism>
<accession>A0AAD5WP85</accession>
<dbReference type="PANTHER" id="PTHR23077:SF27">
    <property type="entry name" value="ATPASE FAMILY GENE 2 PROTEIN HOMOLOG A"/>
    <property type="match status" value="1"/>
</dbReference>
<feature type="domain" description="AAA+ ATPase" evidence="5">
    <location>
        <begin position="516"/>
        <end position="661"/>
    </location>
</feature>
<keyword evidence="2" id="KW-0067">ATP-binding</keyword>
<evidence type="ECO:0000256" key="2">
    <source>
        <dbReference type="ARBA" id="ARBA00022840"/>
    </source>
</evidence>
<dbReference type="InterPro" id="IPR003593">
    <property type="entry name" value="AAA+_ATPase"/>
</dbReference>
<feature type="region of interest" description="Disordered" evidence="4">
    <location>
        <begin position="1"/>
        <end position="24"/>
    </location>
</feature>
<evidence type="ECO:0000256" key="4">
    <source>
        <dbReference type="SAM" id="MobiDB-lite"/>
    </source>
</evidence>
<dbReference type="GO" id="GO:0016887">
    <property type="term" value="F:ATP hydrolysis activity"/>
    <property type="evidence" value="ECO:0007669"/>
    <property type="project" value="InterPro"/>
</dbReference>
<dbReference type="FunFam" id="3.40.50.300:FF:001025">
    <property type="entry name" value="ATPase family, AAA domain-containing 2B"/>
    <property type="match status" value="1"/>
</dbReference>
<dbReference type="AlphaFoldDB" id="A0AAD5WP85"/>
<dbReference type="Gene3D" id="3.40.50.300">
    <property type="entry name" value="P-loop containing nucleotide triphosphate hydrolases"/>
    <property type="match status" value="2"/>
</dbReference>
<dbReference type="InterPro" id="IPR003960">
    <property type="entry name" value="ATPase_AAA_CS"/>
</dbReference>
<dbReference type="Proteomes" id="UP001201980">
    <property type="component" value="Unassembled WGS sequence"/>
</dbReference>
<dbReference type="GO" id="GO:0005737">
    <property type="term" value="C:cytoplasm"/>
    <property type="evidence" value="ECO:0007669"/>
    <property type="project" value="TreeGrafter"/>
</dbReference>
<dbReference type="PROSITE" id="PS00674">
    <property type="entry name" value="AAA"/>
    <property type="match status" value="1"/>
</dbReference>
<protein>
    <recommendedName>
        <fullName evidence="5">AAA+ ATPase domain-containing protein</fullName>
    </recommendedName>
</protein>
<sequence length="791" mass="87498">MSPPPFKSKELKVRPFPNPSQERADWRDQSTIIVSLDVLADLKLKEGGLCRIAKDSSASRSREAVVSVAREKLGKNVIQISRSFQKLCELKIGDVVRFSNPQGTSGTEVPRAEAVIVKDVTAAATVDDPDSATKNLEDEEYEPFLADLKTNFFKSAGMLVPGMMFKVPSRVSTFRKRTFSVVLVNGKEDSVARFDPFETKVKMSTNVSGEKDVGAAVRLEAPPIIGQEKSIRELNLFLSQYGQTNDVSKRGRTCGLVIEGPEGGSKHKIVKFITSLGWGTTYEIISGDTVSSIRQTLKNARENQPAIVLIKYFKTENQGFINTLADFLDTLSEDDETLGCLPRVLVLVTCTDYLSNIPAMLRTPTRFKHVVKLGIPDNKGRKAILDSIQLKFYPEEAKKCMEYLVENTFGWTEVDIISLVDAIEYNFGMDRNTMKATAMPVDHGKVNKPSGSISETEAPQQYIRFEHCLHARQQTRPSTMEGVDARPPKILWADIGGNDGLKKSLALSSPNPLVGPPRGIILYGPPGCSKTMAAQAMANSARCNFFPVKGGELLNMYVGESERNVRQLFEKARRAAPSIIFFDELDAIGGGRASMGQKRSGGGGDNSSGVKIIQALLTEIDGFEARAGIMVVGATNRPDMIDEALLRPGRIDQVFFVGPPDQKGREQILRKLVGEKKEYVTEELLEGIPGDDGFAGRMTEGFSGAEVTQAWKTCLLNVVREHKEETGELQGENEREDEEQDGPGTEEKEKRARKLIVEKADLEKAIRGMDKRITPDMLHGYEEWRRELSDF</sequence>
<dbReference type="SMART" id="SM00382">
    <property type="entry name" value="AAA"/>
    <property type="match status" value="1"/>
</dbReference>